<protein>
    <submittedName>
        <fullName evidence="1">Unnamed protein product</fullName>
    </submittedName>
</protein>
<comment type="caution">
    <text evidence="1">The sequence shown here is derived from an EMBL/GenBank/DDBJ whole genome shotgun (WGS) entry which is preliminary data.</text>
</comment>
<organism evidence="1 2">
    <name type="scientific">Phytophthora fragariaefolia</name>
    <dbReference type="NCBI Taxonomy" id="1490495"/>
    <lineage>
        <taxon>Eukaryota</taxon>
        <taxon>Sar</taxon>
        <taxon>Stramenopiles</taxon>
        <taxon>Oomycota</taxon>
        <taxon>Peronosporomycetes</taxon>
        <taxon>Peronosporales</taxon>
        <taxon>Peronosporaceae</taxon>
        <taxon>Phytophthora</taxon>
    </lineage>
</organism>
<proteinExistence type="predicted"/>
<keyword evidence="2" id="KW-1185">Reference proteome</keyword>
<name>A0A9W6U6V6_9STRA</name>
<evidence type="ECO:0000313" key="1">
    <source>
        <dbReference type="EMBL" id="GMF27165.1"/>
    </source>
</evidence>
<dbReference type="OrthoDB" id="124578at2759"/>
<accession>A0A9W6U6V6</accession>
<dbReference type="EMBL" id="BSXT01000429">
    <property type="protein sequence ID" value="GMF27165.1"/>
    <property type="molecule type" value="Genomic_DNA"/>
</dbReference>
<evidence type="ECO:0000313" key="2">
    <source>
        <dbReference type="Proteomes" id="UP001165121"/>
    </source>
</evidence>
<sequence length="241" mass="26821">MEFREGEDENLPISFTYDKTMDGPLNVGDGSDEEPFVVGITTTTFLKRLDGDPTTFIHIDATFKLSQVGYPPGAGFGYIEWDLTPPSAVKARSTVTLPQKRTVEYLVVTTQMGSNYARMEYEGQQEEGCLVDVIGGWCHGRYWKKFGSCIHLLHAPIASHRVNAQGNRMLVNRNIVRSQRVEQAETGLAPAGRPKINRSLLAQNKSDSAFCKCRIGSYLCKDTSPQLQGLLFEVDLDFPHA</sequence>
<reference evidence="1" key="1">
    <citation type="submission" date="2023-04" db="EMBL/GenBank/DDBJ databases">
        <title>Phytophthora fragariaefolia NBRC 109709.</title>
        <authorList>
            <person name="Ichikawa N."/>
            <person name="Sato H."/>
            <person name="Tonouchi N."/>
        </authorList>
    </citation>
    <scope>NUCLEOTIDE SEQUENCE</scope>
    <source>
        <strain evidence="1">NBRC 109709</strain>
    </source>
</reference>
<dbReference type="Proteomes" id="UP001165121">
    <property type="component" value="Unassembled WGS sequence"/>
</dbReference>
<dbReference type="AlphaFoldDB" id="A0A9W6U6V6"/>
<gene>
    <name evidence="1" type="ORF">Pfra01_000532300</name>
</gene>